<dbReference type="GO" id="GO:0050797">
    <property type="term" value="F:thymidylate synthase (FAD) activity"/>
    <property type="evidence" value="ECO:0007669"/>
    <property type="project" value="InterPro"/>
</dbReference>
<dbReference type="GO" id="GO:0070402">
    <property type="term" value="F:NADPH binding"/>
    <property type="evidence" value="ECO:0007669"/>
    <property type="project" value="TreeGrafter"/>
</dbReference>
<name>A0AAU8BB70_9CAUD</name>
<dbReference type="GO" id="GO:0004799">
    <property type="term" value="F:thymidylate synthase activity"/>
    <property type="evidence" value="ECO:0007669"/>
    <property type="project" value="TreeGrafter"/>
</dbReference>
<protein>
    <submittedName>
        <fullName evidence="1">ThyX protein</fullName>
    </submittedName>
</protein>
<dbReference type="InterPro" id="IPR036098">
    <property type="entry name" value="Thymidylate_synthase_ThyX_sf"/>
</dbReference>
<dbReference type="GO" id="GO:0006231">
    <property type="term" value="P:dTMP biosynthetic process"/>
    <property type="evidence" value="ECO:0007669"/>
    <property type="project" value="InterPro"/>
</dbReference>
<dbReference type="PANTHER" id="PTHR34934:SF1">
    <property type="entry name" value="FLAVIN-DEPENDENT THYMIDYLATE SYNTHASE"/>
    <property type="match status" value="1"/>
</dbReference>
<dbReference type="Gene3D" id="3.30.1360.170">
    <property type="match status" value="1"/>
</dbReference>
<dbReference type="Pfam" id="PF02511">
    <property type="entry name" value="Thy1"/>
    <property type="match status" value="1"/>
</dbReference>
<accession>A0AAU8BB70</accession>
<dbReference type="InterPro" id="IPR003669">
    <property type="entry name" value="Thymidylate_synthase_ThyX"/>
</dbReference>
<evidence type="ECO:0000313" key="1">
    <source>
        <dbReference type="EMBL" id="XCD08468.1"/>
    </source>
</evidence>
<organism evidence="1">
    <name type="scientific">Dulem virus 42</name>
    <dbReference type="NCBI Taxonomy" id="3145760"/>
    <lineage>
        <taxon>Viruses</taxon>
        <taxon>Duplodnaviria</taxon>
        <taxon>Heunggongvirae</taxon>
        <taxon>Uroviricota</taxon>
        <taxon>Caudoviricetes</taxon>
    </lineage>
</organism>
<dbReference type="GO" id="GO:0050660">
    <property type="term" value="F:flavin adenine dinucleotide binding"/>
    <property type="evidence" value="ECO:0007669"/>
    <property type="project" value="InterPro"/>
</dbReference>
<sequence length="262" mass="31091">MRLTEPKYEIIETGYTLNDIYKQIEIAGRTCYKSEDKITEDSAEKFVKKMIESGHTAMLEHGTVYLQIPLIEYDTIHKYECNKYSKVNNGSITTNYRVLVQNEWLEDLKYLCKPTEQHKKRHTVKMTTSMHVYKDLTRHRVMSFAIESTRFCNYSKNKFNNELTFITPCWGINSTFEHYLLDVNVYYFKLLEQGWQPQQAAEVLPQCLKADMVMTGFEDDWDHLFNLRSLGTTGKPHPEVERIITPIMQDFYEREWTRCNKS</sequence>
<reference evidence="1" key="1">
    <citation type="submission" date="2024-03" db="EMBL/GenBank/DDBJ databases">
        <title>Diverse circular DNA viruses in blood, oral, and fecal samples of captive lemurs.</title>
        <authorList>
            <person name="Paietta E.N."/>
            <person name="Kraberger S."/>
            <person name="Lund M.C."/>
            <person name="Custer J.M."/>
            <person name="Vargas K.M."/>
            <person name="Ehmke E.E."/>
            <person name="Yoder A.D."/>
            <person name="Varsani A."/>
        </authorList>
    </citation>
    <scope>NUCLEOTIDE SEQUENCE</scope>
    <source>
        <strain evidence="1">Duke_30FF_63</strain>
    </source>
</reference>
<dbReference type="SUPFAM" id="SSF69796">
    <property type="entry name" value="Thymidylate synthase-complementing protein Thy1"/>
    <property type="match status" value="1"/>
</dbReference>
<dbReference type="Gene3D" id="6.10.140.450">
    <property type="match status" value="1"/>
</dbReference>
<proteinExistence type="predicted"/>
<dbReference type="CDD" id="cd20175">
    <property type="entry name" value="ThyX"/>
    <property type="match status" value="1"/>
</dbReference>
<dbReference type="EMBL" id="PP511876">
    <property type="protein sequence ID" value="XCD08468.1"/>
    <property type="molecule type" value="Genomic_DNA"/>
</dbReference>
<dbReference type="PANTHER" id="PTHR34934">
    <property type="entry name" value="FLAVIN-DEPENDENT THYMIDYLATE SYNTHASE"/>
    <property type="match status" value="1"/>
</dbReference>